<evidence type="ECO:0000313" key="2">
    <source>
        <dbReference type="Proteomes" id="UP000315995"/>
    </source>
</evidence>
<organism evidence="1 2">
    <name type="scientific">Persicimonas caeni</name>
    <dbReference type="NCBI Taxonomy" id="2292766"/>
    <lineage>
        <taxon>Bacteria</taxon>
        <taxon>Deltaproteobacteria</taxon>
        <taxon>Bradymonadales</taxon>
        <taxon>Bradymonadaceae</taxon>
        <taxon>Persicimonas</taxon>
    </lineage>
</organism>
<reference evidence="1 2" key="1">
    <citation type="submission" date="2019-06" db="EMBL/GenBank/DDBJ databases">
        <title>Persicimonas caeni gen. nov., sp. nov., a predatory bacterium isolated from solar saltern.</title>
        <authorList>
            <person name="Wang S."/>
        </authorList>
    </citation>
    <scope>NUCLEOTIDE SEQUENCE [LARGE SCALE GENOMIC DNA]</scope>
    <source>
        <strain evidence="1 2">YN101</strain>
    </source>
</reference>
<name>A0A4Y6PWR8_PERCE</name>
<dbReference type="EMBL" id="CP041186">
    <property type="protein sequence ID" value="QDG52579.1"/>
    <property type="molecule type" value="Genomic_DNA"/>
</dbReference>
<dbReference type="AlphaFoldDB" id="A0A4Y6PWR8"/>
<dbReference type="OrthoDB" id="5525921at2"/>
<protein>
    <submittedName>
        <fullName evidence="1">Uncharacterized protein</fullName>
    </submittedName>
</protein>
<dbReference type="RefSeq" id="WP_141199046.1">
    <property type="nucleotide sequence ID" value="NZ_CP041186.1"/>
</dbReference>
<accession>A0A4Y6PWR8</accession>
<evidence type="ECO:0000313" key="1">
    <source>
        <dbReference type="EMBL" id="QDG52579.1"/>
    </source>
</evidence>
<dbReference type="Proteomes" id="UP000315995">
    <property type="component" value="Chromosome"/>
</dbReference>
<accession>A0A5B8Y877</accession>
<gene>
    <name evidence="1" type="ORF">FIV42_18105</name>
</gene>
<proteinExistence type="predicted"/>
<keyword evidence="2" id="KW-1185">Reference proteome</keyword>
<sequence>MHEQLHSDDNLSVFLTIEDDDILRLELVSQDADACDLSIDDEVVVFMNDAPVDVQVEDATHAVAELGPADELEDQSFSVVLRVHEFFEGWDFGPQ</sequence>